<evidence type="ECO:0000313" key="8">
    <source>
        <dbReference type="EMBL" id="CAF4672665.1"/>
    </source>
</evidence>
<dbReference type="PANTHER" id="PTHR46481:SF10">
    <property type="entry name" value="ZINC FINGER BED DOMAIN-CONTAINING PROTEIN 39"/>
    <property type="match status" value="1"/>
</dbReference>
<evidence type="ECO:0000256" key="2">
    <source>
        <dbReference type="ARBA" id="ARBA00022723"/>
    </source>
</evidence>
<evidence type="ECO:0000256" key="1">
    <source>
        <dbReference type="ARBA" id="ARBA00004123"/>
    </source>
</evidence>
<dbReference type="EMBL" id="CAJOBQ010006511">
    <property type="protein sequence ID" value="CAF4672665.1"/>
    <property type="molecule type" value="Genomic_DNA"/>
</dbReference>
<dbReference type="AlphaFoldDB" id="A0A821GV44"/>
<keyword evidence="2" id="KW-0479">Metal-binding</keyword>
<dbReference type="GO" id="GO:0046983">
    <property type="term" value="F:protein dimerization activity"/>
    <property type="evidence" value="ECO:0007669"/>
    <property type="project" value="InterPro"/>
</dbReference>
<sequence length="760" mass="86721">LNFNMESGNNSFKNLYSSTNEVQIIVAPSTSNTEEVASTSPSSTTPRTARDKFFKDVQYDKEKKRWSAECLLCETPKRVFDALGVTSNFNRHARDYHTQAFKLWLQELNEVKAMSSTNQKNKISQHFRKRNQASQHSAYHTTHPRQTELSTAIVNDLIIKLGLPLSIVERSAFINFMKTVDPKFSMTSRRTLNRTTIPSLYEKMHDRLKVFCSSATFLSLALDIWSDRRLRSFFAITGHAIVNGCFKSYVLGFVPLWGSHSGSLLLQKYEETINTFGIKHKVIRLVTDSSANNIHAFKDLVIPGFEHYFDKNDNDNMSDEDSDANSNDGTVSDEYEYLPNFCSTTPYSTTDTDALTQEFLIQDSFRSLLDHNEVFRIPCFAHTIQLVVSDGLKETKSVLSSLEKVSAIAKLSHTSTKFAEKLDAMNLSIPRAVITRWNSQFLTVERILAIPYIELNEILIELKHANLCLNTRDLVMLNEFVALLSLLAEVTITSQRENAPSISLVAPSILAIYFDLKNEKNNIQHTTALCDALISSLLSRFGGLLEQLEIDIRETGIEFEIKKQFYDLYRDPVFLFTPFLDGMFKLNWITQSYLPDSVKERICEKIKKLIFDQAVIIERANQSSVPDDLELIQEQLVQIVQSSSTSVLKRKGLFSNIRNDQKYPKKTKLNDSNIYIKEEISRYLNDINNDSMVLVRTTSSNPYTTLTKLATKYLCIPATTAAVERVFSQSGFLFRPHRARMTRKTLQQLTLLKCNCDIES</sequence>
<feature type="non-terminal residue" evidence="8">
    <location>
        <position position="1"/>
    </location>
</feature>
<evidence type="ECO:0000256" key="6">
    <source>
        <dbReference type="SAM" id="MobiDB-lite"/>
    </source>
</evidence>
<reference evidence="8" key="1">
    <citation type="submission" date="2021-02" db="EMBL/GenBank/DDBJ databases">
        <authorList>
            <person name="Nowell W R."/>
        </authorList>
    </citation>
    <scope>NUCLEOTIDE SEQUENCE</scope>
</reference>
<comment type="subcellular location">
    <subcellularLocation>
        <location evidence="1">Nucleus</location>
    </subcellularLocation>
</comment>
<dbReference type="SUPFAM" id="SSF140996">
    <property type="entry name" value="Hermes dimerisation domain"/>
    <property type="match status" value="1"/>
</dbReference>
<dbReference type="InterPro" id="IPR052035">
    <property type="entry name" value="ZnF_BED_domain_contain"/>
</dbReference>
<evidence type="ECO:0000256" key="3">
    <source>
        <dbReference type="ARBA" id="ARBA00022771"/>
    </source>
</evidence>
<comment type="caution">
    <text evidence="8">The sequence shown here is derived from an EMBL/GenBank/DDBJ whole genome shotgun (WGS) entry which is preliminary data.</text>
</comment>
<keyword evidence="3" id="KW-0863">Zinc-finger</keyword>
<evidence type="ECO:0000313" key="9">
    <source>
        <dbReference type="Proteomes" id="UP000663862"/>
    </source>
</evidence>
<dbReference type="PANTHER" id="PTHR46481">
    <property type="entry name" value="ZINC FINGER BED DOMAIN-CONTAINING PROTEIN 4"/>
    <property type="match status" value="1"/>
</dbReference>
<feature type="compositionally biased region" description="Low complexity" evidence="6">
    <location>
        <begin position="37"/>
        <end position="47"/>
    </location>
</feature>
<dbReference type="Pfam" id="PF05699">
    <property type="entry name" value="Dimer_Tnp_hAT"/>
    <property type="match status" value="1"/>
</dbReference>
<evidence type="ECO:0000256" key="4">
    <source>
        <dbReference type="ARBA" id="ARBA00022833"/>
    </source>
</evidence>
<feature type="region of interest" description="Disordered" evidence="6">
    <location>
        <begin position="29"/>
        <end position="49"/>
    </location>
</feature>
<name>A0A821GV44_9BILA</name>
<evidence type="ECO:0000259" key="7">
    <source>
        <dbReference type="Pfam" id="PF05699"/>
    </source>
</evidence>
<keyword evidence="4" id="KW-0862">Zinc</keyword>
<gene>
    <name evidence="8" type="ORF">TSG867_LOCUS31954</name>
</gene>
<dbReference type="GO" id="GO:0008270">
    <property type="term" value="F:zinc ion binding"/>
    <property type="evidence" value="ECO:0007669"/>
    <property type="project" value="UniProtKB-KW"/>
</dbReference>
<proteinExistence type="predicted"/>
<protein>
    <recommendedName>
        <fullName evidence="7">HAT C-terminal dimerisation domain-containing protein</fullName>
    </recommendedName>
</protein>
<dbReference type="Proteomes" id="UP000663862">
    <property type="component" value="Unassembled WGS sequence"/>
</dbReference>
<evidence type="ECO:0000256" key="5">
    <source>
        <dbReference type="ARBA" id="ARBA00023242"/>
    </source>
</evidence>
<keyword evidence="5" id="KW-0539">Nucleus</keyword>
<dbReference type="GO" id="GO:0005634">
    <property type="term" value="C:nucleus"/>
    <property type="evidence" value="ECO:0007669"/>
    <property type="project" value="UniProtKB-SubCell"/>
</dbReference>
<dbReference type="InterPro" id="IPR012337">
    <property type="entry name" value="RNaseH-like_sf"/>
</dbReference>
<dbReference type="InterPro" id="IPR008906">
    <property type="entry name" value="HATC_C_dom"/>
</dbReference>
<feature type="domain" description="HAT C-terminal dimerisation" evidence="7">
    <location>
        <begin position="700"/>
        <end position="753"/>
    </location>
</feature>
<organism evidence="8 9">
    <name type="scientific">Rotaria socialis</name>
    <dbReference type="NCBI Taxonomy" id="392032"/>
    <lineage>
        <taxon>Eukaryota</taxon>
        <taxon>Metazoa</taxon>
        <taxon>Spiralia</taxon>
        <taxon>Gnathifera</taxon>
        <taxon>Rotifera</taxon>
        <taxon>Eurotatoria</taxon>
        <taxon>Bdelloidea</taxon>
        <taxon>Philodinida</taxon>
        <taxon>Philodinidae</taxon>
        <taxon>Rotaria</taxon>
    </lineage>
</organism>
<dbReference type="SUPFAM" id="SSF53098">
    <property type="entry name" value="Ribonuclease H-like"/>
    <property type="match status" value="1"/>
</dbReference>
<accession>A0A821GV44</accession>